<proteinExistence type="predicted"/>
<dbReference type="RefSeq" id="WP_276094603.1">
    <property type="nucleotide sequence ID" value="NZ_JARJBC010000012.1"/>
</dbReference>
<evidence type="ECO:0000256" key="1">
    <source>
        <dbReference type="SAM" id="MobiDB-lite"/>
    </source>
</evidence>
<sequence length="196" mass="19481">MGAETGTAVCAAVPLGTAGSEGWAECEGRCGTGFLTDADARGAAVAALAVAVGSAMVEEFVDCALSTRDGPVGSSSPGSTVAATPTRTSPPATPRTSLAVPPLRRAALRERERVAPRRRLGAGGSSSASAASSSGGSGTSYVRGCGIGGMRLWYRGCGPVRGAPTGGTCHVGGALWGVPHTGQAYASPRWLPHRSQ</sequence>
<dbReference type="Proteomes" id="UP001216579">
    <property type="component" value="Unassembled WGS sequence"/>
</dbReference>
<reference evidence="2 3" key="1">
    <citation type="submission" date="2023-03" db="EMBL/GenBank/DDBJ databases">
        <title>Draft genome sequence of Streptomyces sp. RB6PN23 isolated from peat swamp forest in Thailand.</title>
        <authorList>
            <person name="Klaysubun C."/>
            <person name="Duangmal K."/>
        </authorList>
    </citation>
    <scope>NUCLEOTIDE SEQUENCE [LARGE SCALE GENOMIC DNA]</scope>
    <source>
        <strain evidence="2 3">RB6PN23</strain>
    </source>
</reference>
<protein>
    <submittedName>
        <fullName evidence="2">Uncharacterized protein</fullName>
    </submittedName>
</protein>
<name>A0ABT5ZNJ6_9ACTN</name>
<accession>A0ABT5ZNJ6</accession>
<feature type="compositionally biased region" description="Low complexity" evidence="1">
    <location>
        <begin position="70"/>
        <end position="105"/>
    </location>
</feature>
<evidence type="ECO:0000313" key="2">
    <source>
        <dbReference type="EMBL" id="MDF3291408.1"/>
    </source>
</evidence>
<keyword evidence="3" id="KW-1185">Reference proteome</keyword>
<feature type="compositionally biased region" description="Low complexity" evidence="1">
    <location>
        <begin position="125"/>
        <end position="134"/>
    </location>
</feature>
<comment type="caution">
    <text evidence="2">The sequence shown here is derived from an EMBL/GenBank/DDBJ whole genome shotgun (WGS) entry which is preliminary data.</text>
</comment>
<dbReference type="EMBL" id="JARJBC010000012">
    <property type="protein sequence ID" value="MDF3291408.1"/>
    <property type="molecule type" value="Genomic_DNA"/>
</dbReference>
<evidence type="ECO:0000313" key="3">
    <source>
        <dbReference type="Proteomes" id="UP001216579"/>
    </source>
</evidence>
<organism evidence="2 3">
    <name type="scientific">Streptomyces silvisoli</name>
    <dbReference type="NCBI Taxonomy" id="3034235"/>
    <lineage>
        <taxon>Bacteria</taxon>
        <taxon>Bacillati</taxon>
        <taxon>Actinomycetota</taxon>
        <taxon>Actinomycetes</taxon>
        <taxon>Kitasatosporales</taxon>
        <taxon>Streptomycetaceae</taxon>
        <taxon>Streptomyces</taxon>
    </lineage>
</organism>
<feature type="region of interest" description="Disordered" evidence="1">
    <location>
        <begin position="68"/>
        <end position="139"/>
    </location>
</feature>
<gene>
    <name evidence="2" type="ORF">P3G67_19635</name>
</gene>